<dbReference type="GO" id="GO:0004930">
    <property type="term" value="F:G protein-coupled receptor activity"/>
    <property type="evidence" value="ECO:0007669"/>
    <property type="project" value="UniProtKB-KW"/>
</dbReference>
<dbReference type="AlphaFoldDB" id="A0AAD9BJA1"/>
<evidence type="ECO:0000256" key="1">
    <source>
        <dbReference type="ARBA" id="ARBA00004141"/>
    </source>
</evidence>
<evidence type="ECO:0000256" key="4">
    <source>
        <dbReference type="ARBA" id="ARBA00023224"/>
    </source>
</evidence>
<accession>A0AAD9BJA1</accession>
<feature type="transmembrane region" description="Helical" evidence="5">
    <location>
        <begin position="76"/>
        <end position="97"/>
    </location>
</feature>
<reference evidence="6" key="1">
    <citation type="submission" date="2023-04" db="EMBL/GenBank/DDBJ databases">
        <title>Chromosome-level genome of Chaenocephalus aceratus.</title>
        <authorList>
            <person name="Park H."/>
        </authorList>
    </citation>
    <scope>NUCLEOTIDE SEQUENCE</scope>
    <source>
        <strain evidence="6">DE</strain>
        <tissue evidence="6">Muscle</tissue>
    </source>
</reference>
<organism evidence="6 7">
    <name type="scientific">Dissostichus eleginoides</name>
    <name type="common">Patagonian toothfish</name>
    <name type="synonym">Dissostichus amissus</name>
    <dbReference type="NCBI Taxonomy" id="100907"/>
    <lineage>
        <taxon>Eukaryota</taxon>
        <taxon>Metazoa</taxon>
        <taxon>Chordata</taxon>
        <taxon>Craniata</taxon>
        <taxon>Vertebrata</taxon>
        <taxon>Euteleostomi</taxon>
        <taxon>Actinopterygii</taxon>
        <taxon>Neopterygii</taxon>
        <taxon>Teleostei</taxon>
        <taxon>Neoteleostei</taxon>
        <taxon>Acanthomorphata</taxon>
        <taxon>Eupercaria</taxon>
        <taxon>Perciformes</taxon>
        <taxon>Notothenioidei</taxon>
        <taxon>Nototheniidae</taxon>
        <taxon>Dissostichus</taxon>
    </lineage>
</organism>
<evidence type="ECO:0000256" key="3">
    <source>
        <dbReference type="ARBA" id="ARBA00023170"/>
    </source>
</evidence>
<comment type="subcellular location">
    <subcellularLocation>
        <location evidence="1">Membrane</location>
        <topology evidence="1">Multi-pass membrane protein</topology>
    </subcellularLocation>
</comment>
<dbReference type="PANTHER" id="PTHR24237:SF35">
    <property type="entry name" value="G-PROTEIN COUPLED RECEPTOR 141-RELATED"/>
    <property type="match status" value="1"/>
</dbReference>
<keyword evidence="7" id="KW-1185">Reference proteome</keyword>
<keyword evidence="3 6" id="KW-0675">Receptor</keyword>
<keyword evidence="4" id="KW-0807">Transducer</keyword>
<name>A0AAD9BJA1_DISEL</name>
<evidence type="ECO:0000256" key="2">
    <source>
        <dbReference type="ARBA" id="ARBA00023040"/>
    </source>
</evidence>
<dbReference type="Gene3D" id="1.20.1070.10">
    <property type="entry name" value="Rhodopsin 7-helix transmembrane proteins"/>
    <property type="match status" value="1"/>
</dbReference>
<gene>
    <name evidence="6" type="ORF">KUDE01_031268</name>
</gene>
<evidence type="ECO:0000313" key="7">
    <source>
        <dbReference type="Proteomes" id="UP001228049"/>
    </source>
</evidence>
<dbReference type="PANTHER" id="PTHR24237">
    <property type="entry name" value="G-PROTEIN COUPLED RECEPTOR"/>
    <property type="match status" value="1"/>
</dbReference>
<evidence type="ECO:0000313" key="6">
    <source>
        <dbReference type="EMBL" id="KAK1885072.1"/>
    </source>
</evidence>
<protein>
    <submittedName>
        <fullName evidence="6">G-protein coupled receptor 141</fullName>
    </submittedName>
</protein>
<comment type="caution">
    <text evidence="6">The sequence shown here is derived from an EMBL/GenBank/DDBJ whole genome shotgun (WGS) entry which is preliminary data.</text>
</comment>
<keyword evidence="5" id="KW-0812">Transmembrane</keyword>
<proteinExistence type="predicted"/>
<sequence length="111" mass="12103">MSTSVPQHVLSSALTSMMTSNSSPNASAPLENTSDPKEYHTVLLVINLVVLLSGILSLSLMMHIMRFSSTSITSTAVLNLIFTHFVFLLTVPFRIYYYATHQWNLGPGAAG</sequence>
<feature type="transmembrane region" description="Helical" evidence="5">
    <location>
        <begin position="39"/>
        <end position="64"/>
    </location>
</feature>
<dbReference type="GO" id="GO:0016020">
    <property type="term" value="C:membrane"/>
    <property type="evidence" value="ECO:0007669"/>
    <property type="project" value="UniProtKB-SubCell"/>
</dbReference>
<dbReference type="EMBL" id="JASDAP010000021">
    <property type="protein sequence ID" value="KAK1885072.1"/>
    <property type="molecule type" value="Genomic_DNA"/>
</dbReference>
<evidence type="ECO:0000256" key="5">
    <source>
        <dbReference type="SAM" id="Phobius"/>
    </source>
</evidence>
<keyword evidence="5" id="KW-1133">Transmembrane helix</keyword>
<dbReference type="GO" id="GO:0008142">
    <property type="term" value="F:oxysterol binding"/>
    <property type="evidence" value="ECO:0007669"/>
    <property type="project" value="InterPro"/>
</dbReference>
<keyword evidence="2" id="KW-0297">G-protein coupled receptor</keyword>
<keyword evidence="5" id="KW-0472">Membrane</keyword>
<dbReference type="InterPro" id="IPR047160">
    <property type="entry name" value="GP183-like"/>
</dbReference>
<dbReference type="SUPFAM" id="SSF81321">
    <property type="entry name" value="Family A G protein-coupled receptor-like"/>
    <property type="match status" value="1"/>
</dbReference>
<dbReference type="Proteomes" id="UP001228049">
    <property type="component" value="Unassembled WGS sequence"/>
</dbReference>